<evidence type="ECO:0000259" key="1">
    <source>
        <dbReference type="Pfam" id="PF12697"/>
    </source>
</evidence>
<dbReference type="AlphaFoldDB" id="A0A0D0MK43"/>
<name>A0A0D0MK43_VARPD</name>
<dbReference type="RefSeq" id="WP_042578942.1">
    <property type="nucleotide sequence ID" value="NZ_JXQQ01000026.1"/>
</dbReference>
<dbReference type="InterPro" id="IPR000073">
    <property type="entry name" value="AB_hydrolase_1"/>
</dbReference>
<dbReference type="PANTHER" id="PTHR43358:SF4">
    <property type="entry name" value="ALPHA_BETA HYDROLASE FOLD-1 DOMAIN-CONTAINING PROTEIN"/>
    <property type="match status" value="1"/>
</dbReference>
<reference evidence="2 3" key="1">
    <citation type="submission" date="2014-12" db="EMBL/GenBank/DDBJ databases">
        <title>16Stimator: statistical estimation of ribosomal gene copy numbers from draft genome assemblies.</title>
        <authorList>
            <person name="Perisin M.A."/>
            <person name="Vetter M."/>
            <person name="Gilbert J.A."/>
            <person name="Bergelson J."/>
        </authorList>
    </citation>
    <scope>NUCLEOTIDE SEQUENCE [LARGE SCALE GENOMIC DNA]</scope>
    <source>
        <strain evidence="2 3">MEDvA23</strain>
    </source>
</reference>
<comment type="caution">
    <text evidence="2">The sequence shown here is derived from an EMBL/GenBank/DDBJ whole genome shotgun (WGS) entry which is preliminary data.</text>
</comment>
<evidence type="ECO:0000313" key="2">
    <source>
        <dbReference type="EMBL" id="KIQ32706.1"/>
    </source>
</evidence>
<proteinExistence type="predicted"/>
<sequence>MNIRWLVLAVLLSAGVSVALLYGAGEVLSRPATRAIGPPPADLHARSVRIPSGSEEFVAGWFAATTAKTGAVLLLHGVRSDRTQMLGRARALHRQGYTVLMIDLPAHGESTGDRITFGAKESAGVIAALTFLREKAPGERIGVIGVSLGAASTVLAKIESPPQAVVVESMYPTIEEAVADRLAMRLGPFGATLAPLLLWQLPARTGAKPEQLRPIERIASLGAPVLVASGSEDQHTTWAETERLFHSALAPKELWRVEGAAHVDLYAYNPSDYERKVLTFLNKHLRSNG</sequence>
<dbReference type="OrthoDB" id="9798884at2"/>
<dbReference type="InterPro" id="IPR029058">
    <property type="entry name" value="AB_hydrolase_fold"/>
</dbReference>
<dbReference type="Pfam" id="PF12697">
    <property type="entry name" value="Abhydrolase_6"/>
    <property type="match status" value="1"/>
</dbReference>
<feature type="domain" description="AB hydrolase-1" evidence="1">
    <location>
        <begin position="72"/>
        <end position="262"/>
    </location>
</feature>
<accession>A0A0D0MK43</accession>
<dbReference type="Proteomes" id="UP000032067">
    <property type="component" value="Unassembled WGS sequence"/>
</dbReference>
<protein>
    <submittedName>
        <fullName evidence="2">Esterase</fullName>
    </submittedName>
</protein>
<dbReference type="EMBL" id="JXQQ01000026">
    <property type="protein sequence ID" value="KIQ32706.1"/>
    <property type="molecule type" value="Genomic_DNA"/>
</dbReference>
<gene>
    <name evidence="2" type="ORF">RT97_11650</name>
</gene>
<dbReference type="Gene3D" id="3.40.50.1820">
    <property type="entry name" value="alpha/beta hydrolase"/>
    <property type="match status" value="1"/>
</dbReference>
<organism evidence="2 3">
    <name type="scientific">Variovorax paradoxus</name>
    <dbReference type="NCBI Taxonomy" id="34073"/>
    <lineage>
        <taxon>Bacteria</taxon>
        <taxon>Pseudomonadati</taxon>
        <taxon>Pseudomonadota</taxon>
        <taxon>Betaproteobacteria</taxon>
        <taxon>Burkholderiales</taxon>
        <taxon>Comamonadaceae</taxon>
        <taxon>Variovorax</taxon>
    </lineage>
</organism>
<dbReference type="InterPro" id="IPR052920">
    <property type="entry name" value="DNA-binding_regulatory"/>
</dbReference>
<evidence type="ECO:0000313" key="3">
    <source>
        <dbReference type="Proteomes" id="UP000032067"/>
    </source>
</evidence>
<dbReference type="PANTHER" id="PTHR43358">
    <property type="entry name" value="ALPHA/BETA-HYDROLASE"/>
    <property type="match status" value="1"/>
</dbReference>
<dbReference type="SUPFAM" id="SSF53474">
    <property type="entry name" value="alpha/beta-Hydrolases"/>
    <property type="match status" value="1"/>
</dbReference>